<organism evidence="7 8">
    <name type="scientific">Trichogramma kaykai</name>
    <dbReference type="NCBI Taxonomy" id="54128"/>
    <lineage>
        <taxon>Eukaryota</taxon>
        <taxon>Metazoa</taxon>
        <taxon>Ecdysozoa</taxon>
        <taxon>Arthropoda</taxon>
        <taxon>Hexapoda</taxon>
        <taxon>Insecta</taxon>
        <taxon>Pterygota</taxon>
        <taxon>Neoptera</taxon>
        <taxon>Endopterygota</taxon>
        <taxon>Hymenoptera</taxon>
        <taxon>Apocrita</taxon>
        <taxon>Proctotrupomorpha</taxon>
        <taxon>Chalcidoidea</taxon>
        <taxon>Trichogrammatidae</taxon>
        <taxon>Trichogramma</taxon>
    </lineage>
</organism>
<dbReference type="AlphaFoldDB" id="A0ABD2XJ14"/>
<dbReference type="GO" id="GO:0045127">
    <property type="term" value="F:N-acetylglucosamine kinase activity"/>
    <property type="evidence" value="ECO:0007669"/>
    <property type="project" value="UniProtKB-EC"/>
</dbReference>
<dbReference type="Gene3D" id="3.30.420.40">
    <property type="match status" value="1"/>
</dbReference>
<dbReference type="EC" id="2.7.1.59" evidence="2"/>
<feature type="compositionally biased region" description="Polar residues" evidence="5">
    <location>
        <begin position="1"/>
        <end position="12"/>
    </location>
</feature>
<dbReference type="InterPro" id="IPR043129">
    <property type="entry name" value="ATPase_NBD"/>
</dbReference>
<dbReference type="Pfam" id="PF01869">
    <property type="entry name" value="BcrAD_BadFG"/>
    <property type="match status" value="1"/>
</dbReference>
<name>A0ABD2XJ14_9HYME</name>
<feature type="region of interest" description="Disordered" evidence="5">
    <location>
        <begin position="1"/>
        <end position="20"/>
    </location>
</feature>
<dbReference type="EMBL" id="JBJJXI010000022">
    <property type="protein sequence ID" value="KAL3404832.1"/>
    <property type="molecule type" value="Genomic_DNA"/>
</dbReference>
<keyword evidence="8" id="KW-1185">Reference proteome</keyword>
<comment type="caution">
    <text evidence="7">The sequence shown here is derived from an EMBL/GenBank/DDBJ whole genome shotgun (WGS) entry which is preliminary data.</text>
</comment>
<comment type="similarity">
    <text evidence="1">Belongs to the eukaryotic-type N-acetylglucosamine kinase family.</text>
</comment>
<dbReference type="Proteomes" id="UP001627154">
    <property type="component" value="Unassembled WGS sequence"/>
</dbReference>
<dbReference type="InterPro" id="IPR002731">
    <property type="entry name" value="ATPase_BadF"/>
</dbReference>
<gene>
    <name evidence="7" type="ORF">TKK_002498</name>
</gene>
<evidence type="ECO:0000256" key="4">
    <source>
        <dbReference type="ARBA" id="ARBA00031123"/>
    </source>
</evidence>
<evidence type="ECO:0000256" key="1">
    <source>
        <dbReference type="ARBA" id="ARBA00006198"/>
    </source>
</evidence>
<evidence type="ECO:0000313" key="7">
    <source>
        <dbReference type="EMBL" id="KAL3404832.1"/>
    </source>
</evidence>
<dbReference type="InterPro" id="IPR039758">
    <property type="entry name" value="NAGK-like"/>
</dbReference>
<accession>A0ABD2XJ14</accession>
<proteinExistence type="inferred from homology"/>
<sequence length="398" mass="43714">MERTNGQTTASTECLDKDPEDVRIGGVEGGATHSTLFVVDGRGKKLAEVRGPHTNHWALGMEETASRINEMIVKSKKELNISETTPYDIVGLNLSGCEEEKSNRRLAETLLRLYPTASKDYTVGSDTLGSVKTGVSQGGIVLISGTGSNALLINPDGKTYGCGGWGYMMGDEGGAYWLAFRAVKYVFDDMDGLCQAPRPTSYVWPAMRSYFDVQDQQGMLPHLYANFNKCKFAMFTKELALGCDRGDPLCLLLFYEAGLMLAKHVNAITCKAHNDLKTEKGGLKVICVGSVWKSWDYLKPGFIEELHKSGNVDELTLLRLTTSAALGACYIAADKLNCSTLHKTYKSNTEKFYHYKRDMHNGGLQQQQQQPVAFKILATSASTTTTTPSSYGNSIEIR</sequence>
<evidence type="ECO:0000256" key="5">
    <source>
        <dbReference type="SAM" id="MobiDB-lite"/>
    </source>
</evidence>
<dbReference type="PANTHER" id="PTHR12862">
    <property type="entry name" value="BADF TYPE ATPASE DOMAIN-CONTAINING PROTEIN"/>
    <property type="match status" value="1"/>
</dbReference>
<evidence type="ECO:0000256" key="2">
    <source>
        <dbReference type="ARBA" id="ARBA00012122"/>
    </source>
</evidence>
<dbReference type="CDD" id="cd24078">
    <property type="entry name" value="ASKHA_NBD_NAGK_meta"/>
    <property type="match status" value="1"/>
</dbReference>
<protein>
    <recommendedName>
        <fullName evidence="3">N-acetyl-D-glucosamine kinase</fullName>
        <ecNumber evidence="2">2.7.1.59</ecNumber>
    </recommendedName>
    <alternativeName>
        <fullName evidence="4">GlcNAc kinase</fullName>
    </alternativeName>
</protein>
<evidence type="ECO:0000256" key="3">
    <source>
        <dbReference type="ARBA" id="ARBA00014974"/>
    </source>
</evidence>
<dbReference type="SUPFAM" id="SSF53067">
    <property type="entry name" value="Actin-like ATPase domain"/>
    <property type="match status" value="2"/>
</dbReference>
<feature type="domain" description="ATPase BadF/BadG/BcrA/BcrD type" evidence="6">
    <location>
        <begin position="26"/>
        <end position="294"/>
    </location>
</feature>
<evidence type="ECO:0000259" key="6">
    <source>
        <dbReference type="Pfam" id="PF01869"/>
    </source>
</evidence>
<dbReference type="PANTHER" id="PTHR12862:SF0">
    <property type="entry name" value="N-ACETYL-D-GLUCOSAMINE KINASE"/>
    <property type="match status" value="1"/>
</dbReference>
<evidence type="ECO:0000313" key="8">
    <source>
        <dbReference type="Proteomes" id="UP001627154"/>
    </source>
</evidence>
<reference evidence="7 8" key="1">
    <citation type="journal article" date="2024" name="bioRxiv">
        <title>A reference genome for Trichogramma kaykai: A tiny desert-dwelling parasitoid wasp with competing sex-ratio distorters.</title>
        <authorList>
            <person name="Culotta J."/>
            <person name="Lindsey A.R."/>
        </authorList>
    </citation>
    <scope>NUCLEOTIDE SEQUENCE [LARGE SCALE GENOMIC DNA]</scope>
    <source>
        <strain evidence="7 8">KSX58</strain>
    </source>
</reference>